<evidence type="ECO:0000313" key="14">
    <source>
        <dbReference type="EMBL" id="KYB27151.1"/>
    </source>
</evidence>
<evidence type="ECO:0000256" key="5">
    <source>
        <dbReference type="ARBA" id="ARBA00022741"/>
    </source>
</evidence>
<keyword evidence="8 10" id="KW-0505">Motor protein</keyword>
<keyword evidence="3" id="KW-0597">Phosphoprotein</keyword>
<dbReference type="PANTHER" id="PTHR47970:SF29">
    <property type="entry name" value="KINESIN FAMILY MEMBER 20B"/>
    <property type="match status" value="1"/>
</dbReference>
<evidence type="ECO:0000256" key="9">
    <source>
        <dbReference type="ARBA" id="ARBA00023212"/>
    </source>
</evidence>
<dbReference type="PANTHER" id="PTHR47970">
    <property type="entry name" value="KINESIN-LIKE PROTEIN KIF11"/>
    <property type="match status" value="1"/>
</dbReference>
<dbReference type="AlphaFoldDB" id="A0A139WH19"/>
<dbReference type="KEGG" id="tca:657649"/>
<evidence type="ECO:0000259" key="13">
    <source>
        <dbReference type="PROSITE" id="PS50067"/>
    </source>
</evidence>
<dbReference type="GO" id="GO:0007018">
    <property type="term" value="P:microtubule-based movement"/>
    <property type="evidence" value="ECO:0000318"/>
    <property type="project" value="GO_Central"/>
</dbReference>
<evidence type="ECO:0000256" key="3">
    <source>
        <dbReference type="ARBA" id="ARBA00022553"/>
    </source>
</evidence>
<dbReference type="SMART" id="SM00129">
    <property type="entry name" value="KISc"/>
    <property type="match status" value="1"/>
</dbReference>
<keyword evidence="9" id="KW-0206">Cytoskeleton</keyword>
<reference evidence="14 15" key="2">
    <citation type="journal article" date="2010" name="Nucleic Acids Res.">
        <title>BeetleBase in 2010: revisions to provide comprehensive genomic information for Tribolium castaneum.</title>
        <authorList>
            <person name="Kim H.S."/>
            <person name="Murphy T."/>
            <person name="Xia J."/>
            <person name="Caragea D."/>
            <person name="Park Y."/>
            <person name="Beeman R.W."/>
            <person name="Lorenzen M.D."/>
            <person name="Butcher S."/>
            <person name="Manak J.R."/>
            <person name="Brown S.J."/>
        </authorList>
    </citation>
    <scope>GENOME REANNOTATION</scope>
    <source>
        <strain evidence="14 15">Georgia GA2</strain>
    </source>
</reference>
<keyword evidence="4 11" id="KW-0493">Microtubule</keyword>
<dbReference type="GO" id="GO:0005634">
    <property type="term" value="C:nucleus"/>
    <property type="evidence" value="ECO:0000318"/>
    <property type="project" value="GO_Central"/>
</dbReference>
<feature type="domain" description="Kinesin motor" evidence="13">
    <location>
        <begin position="54"/>
        <end position="454"/>
    </location>
</feature>
<dbReference type="InParanoid" id="A0A139WH19"/>
<evidence type="ECO:0000256" key="11">
    <source>
        <dbReference type="RuleBase" id="RU000394"/>
    </source>
</evidence>
<dbReference type="GO" id="GO:0005819">
    <property type="term" value="C:spindle"/>
    <property type="evidence" value="ECO:0007669"/>
    <property type="project" value="UniProtKB-SubCell"/>
</dbReference>
<dbReference type="PROSITE" id="PS50067">
    <property type="entry name" value="KINESIN_MOTOR_2"/>
    <property type="match status" value="1"/>
</dbReference>
<dbReference type="PRINTS" id="PR00380">
    <property type="entry name" value="KINESINHEAVY"/>
</dbReference>
<dbReference type="STRING" id="7070.A0A139WH19"/>
<keyword evidence="6 10" id="KW-0067">ATP-binding</keyword>
<evidence type="ECO:0000256" key="1">
    <source>
        <dbReference type="ARBA" id="ARBA00004186"/>
    </source>
</evidence>
<gene>
    <name evidence="14" type="primary">AUGUSTUS-3.0.2_13546</name>
    <name evidence="14" type="ORF">TcasGA2_TC013546</name>
</gene>
<organism evidence="14 15">
    <name type="scientific">Tribolium castaneum</name>
    <name type="common">Red flour beetle</name>
    <dbReference type="NCBI Taxonomy" id="7070"/>
    <lineage>
        <taxon>Eukaryota</taxon>
        <taxon>Metazoa</taxon>
        <taxon>Ecdysozoa</taxon>
        <taxon>Arthropoda</taxon>
        <taxon>Hexapoda</taxon>
        <taxon>Insecta</taxon>
        <taxon>Pterygota</taxon>
        <taxon>Neoptera</taxon>
        <taxon>Endopterygota</taxon>
        <taxon>Coleoptera</taxon>
        <taxon>Polyphaga</taxon>
        <taxon>Cucujiformia</taxon>
        <taxon>Tenebrionidae</taxon>
        <taxon>Tenebrionidae incertae sedis</taxon>
        <taxon>Tribolium</taxon>
    </lineage>
</organism>
<dbReference type="GO" id="GO:0005524">
    <property type="term" value="F:ATP binding"/>
    <property type="evidence" value="ECO:0007669"/>
    <property type="project" value="UniProtKB-UniRule"/>
</dbReference>
<dbReference type="SUPFAM" id="SSF52540">
    <property type="entry name" value="P-loop containing nucleoside triphosphate hydrolases"/>
    <property type="match status" value="1"/>
</dbReference>
<dbReference type="EMBL" id="KQ971343">
    <property type="protein sequence ID" value="KYB27151.1"/>
    <property type="molecule type" value="Genomic_DNA"/>
</dbReference>
<dbReference type="Pfam" id="PF00225">
    <property type="entry name" value="Kinesin"/>
    <property type="match status" value="1"/>
</dbReference>
<keyword evidence="5 10" id="KW-0547">Nucleotide-binding</keyword>
<dbReference type="Gene3D" id="3.40.850.10">
    <property type="entry name" value="Kinesin motor domain"/>
    <property type="match status" value="1"/>
</dbReference>
<dbReference type="InterPro" id="IPR001752">
    <property type="entry name" value="Kinesin_motor_dom"/>
</dbReference>
<feature type="coiled-coil region" evidence="12">
    <location>
        <begin position="484"/>
        <end position="632"/>
    </location>
</feature>
<dbReference type="OrthoDB" id="123929at2759"/>
<feature type="binding site" evidence="10">
    <location>
        <begin position="141"/>
        <end position="148"/>
    </location>
    <ligand>
        <name>ATP</name>
        <dbReference type="ChEBI" id="CHEBI:30616"/>
    </ligand>
</feature>
<dbReference type="GO" id="GO:0016887">
    <property type="term" value="F:ATP hydrolysis activity"/>
    <property type="evidence" value="ECO:0000318"/>
    <property type="project" value="GO_Central"/>
</dbReference>
<dbReference type="InterPro" id="IPR036961">
    <property type="entry name" value="Kinesin_motor_dom_sf"/>
</dbReference>
<accession>A0A139WH19</accession>
<dbReference type="InterPro" id="IPR019821">
    <property type="entry name" value="Kinesin_motor_CS"/>
</dbReference>
<dbReference type="GO" id="GO:0005871">
    <property type="term" value="C:kinesin complex"/>
    <property type="evidence" value="ECO:0000318"/>
    <property type="project" value="GO_Central"/>
</dbReference>
<dbReference type="InterPro" id="IPR047149">
    <property type="entry name" value="KIF11-like"/>
</dbReference>
<dbReference type="GO" id="GO:0005874">
    <property type="term" value="C:microtubule"/>
    <property type="evidence" value="ECO:0000318"/>
    <property type="project" value="GO_Central"/>
</dbReference>
<comment type="subcellular location">
    <subcellularLocation>
        <location evidence="1">Cytoplasm</location>
        <location evidence="1">Cytoskeleton</location>
        <location evidence="1">Spindle</location>
    </subcellularLocation>
</comment>
<evidence type="ECO:0000256" key="2">
    <source>
        <dbReference type="ARBA" id="ARBA00022490"/>
    </source>
</evidence>
<comment type="similarity">
    <text evidence="10 11">Belongs to the TRAFAC class myosin-kinesin ATPase superfamily. Kinesin family.</text>
</comment>
<dbReference type="PROSITE" id="PS00411">
    <property type="entry name" value="KINESIN_MOTOR_1"/>
    <property type="match status" value="1"/>
</dbReference>
<keyword evidence="2" id="KW-0963">Cytoplasm</keyword>
<protein>
    <recommendedName>
        <fullName evidence="11">Kinesin-like protein</fullName>
    </recommendedName>
</protein>
<evidence type="ECO:0000313" key="15">
    <source>
        <dbReference type="Proteomes" id="UP000007266"/>
    </source>
</evidence>
<dbReference type="Proteomes" id="UP000007266">
    <property type="component" value="Linkage group 5"/>
</dbReference>
<dbReference type="GO" id="GO:0005737">
    <property type="term" value="C:cytoplasm"/>
    <property type="evidence" value="ECO:0000318"/>
    <property type="project" value="GO_Central"/>
</dbReference>
<dbReference type="FunCoup" id="A0A139WH19">
    <property type="interactions" value="20"/>
</dbReference>
<dbReference type="InterPro" id="IPR027417">
    <property type="entry name" value="P-loop_NTPase"/>
</dbReference>
<name>A0A139WH19_TRICA</name>
<evidence type="ECO:0000256" key="4">
    <source>
        <dbReference type="ARBA" id="ARBA00022701"/>
    </source>
</evidence>
<evidence type="ECO:0000256" key="12">
    <source>
        <dbReference type="SAM" id="Coils"/>
    </source>
</evidence>
<evidence type="ECO:0000256" key="6">
    <source>
        <dbReference type="ARBA" id="ARBA00022840"/>
    </source>
</evidence>
<sequence>MFEYDSLVMKNASFLRARDPSILTYNRSLIPGARTNLDKDFAEETYQQKNQPETIRVYLRIKNGYDLKDLYEIEGNTLVSKVPPGSNFLRNIKEGDSLKKIHAFTKIFEPQTTQRDIFNDVVKPKIFDFINGQNSTLLTYGASGSGKTFTVIGTDEEPGIVPRSLEYLFRTLPQLMSDPAAKPSPAGNVTLLSDSDCKKEKLLCRNLLNSSSAVGDRMQHVRIYKAMQQRLSSEPVAFLEDCNDLSIGVWISFAEIYNEQIYDLLRANPSKKEQRPRLRLGMSKGQVYIKNLTCVNVRSGEEAYQILQYGLNNLNYAPTRVNEHSSRSHSIFTIKLVQVSKSDGGCFVSSFNFCDLAGSERSKKTLNVGDRLRESNNINTSLLVLGRCISAVRNAQKAHDNKLVPFRESKLTQLFQKALSGGEDIAMIVTINPSREMFDESQHVLNFSAVASEISIETATKQKETVRDVLKNKTCTEEDFEYTSEELQNMILLLRDELEIQRNEYETNLKIEREYLRKGYEEIYQDHENYVQERIKFAEERVRRQYEDEIEAYKDKIKELENRSEVIELSSDEESEAKETRRRVTNLRRTLDEGFGRYRAAEEKCRQLEIENIQLKERIFELENELEAFRQHHASVISEEIEGSETYGENGVAFNLWDD</sequence>
<keyword evidence="15" id="KW-1185">Reference proteome</keyword>
<proteinExistence type="inferred from homology"/>
<evidence type="ECO:0000256" key="10">
    <source>
        <dbReference type="PROSITE-ProRule" id="PRU00283"/>
    </source>
</evidence>
<dbReference type="GO" id="GO:0003777">
    <property type="term" value="F:microtubule motor activity"/>
    <property type="evidence" value="ECO:0000318"/>
    <property type="project" value="GO_Central"/>
</dbReference>
<keyword evidence="7 12" id="KW-0175">Coiled coil</keyword>
<dbReference type="GO" id="GO:0008017">
    <property type="term" value="F:microtubule binding"/>
    <property type="evidence" value="ECO:0000318"/>
    <property type="project" value="GO_Central"/>
</dbReference>
<reference evidence="14 15" key="1">
    <citation type="journal article" date="2008" name="Nature">
        <title>The genome of the model beetle and pest Tribolium castaneum.</title>
        <authorList>
            <consortium name="Tribolium Genome Sequencing Consortium"/>
            <person name="Richards S."/>
            <person name="Gibbs R.A."/>
            <person name="Weinstock G.M."/>
            <person name="Brown S.J."/>
            <person name="Denell R."/>
            <person name="Beeman R.W."/>
            <person name="Gibbs R."/>
            <person name="Beeman R.W."/>
            <person name="Brown S.J."/>
            <person name="Bucher G."/>
            <person name="Friedrich M."/>
            <person name="Grimmelikhuijzen C.J."/>
            <person name="Klingler M."/>
            <person name="Lorenzen M."/>
            <person name="Richards S."/>
            <person name="Roth S."/>
            <person name="Schroder R."/>
            <person name="Tautz D."/>
            <person name="Zdobnov E.M."/>
            <person name="Muzny D."/>
            <person name="Gibbs R.A."/>
            <person name="Weinstock G.M."/>
            <person name="Attaway T."/>
            <person name="Bell S."/>
            <person name="Buhay C.J."/>
            <person name="Chandrabose M.N."/>
            <person name="Chavez D."/>
            <person name="Clerk-Blankenburg K.P."/>
            <person name="Cree A."/>
            <person name="Dao M."/>
            <person name="Davis C."/>
            <person name="Chacko J."/>
            <person name="Dinh H."/>
            <person name="Dugan-Rocha S."/>
            <person name="Fowler G."/>
            <person name="Garner T.T."/>
            <person name="Garnes J."/>
            <person name="Gnirke A."/>
            <person name="Hawes A."/>
            <person name="Hernandez J."/>
            <person name="Hines S."/>
            <person name="Holder M."/>
            <person name="Hume J."/>
            <person name="Jhangiani S.N."/>
            <person name="Joshi V."/>
            <person name="Khan Z.M."/>
            <person name="Jackson L."/>
            <person name="Kovar C."/>
            <person name="Kowis A."/>
            <person name="Lee S."/>
            <person name="Lewis L.R."/>
            <person name="Margolis J."/>
            <person name="Morgan M."/>
            <person name="Nazareth L.V."/>
            <person name="Nguyen N."/>
            <person name="Okwuonu G."/>
            <person name="Parker D."/>
            <person name="Richards S."/>
            <person name="Ruiz S.J."/>
            <person name="Santibanez J."/>
            <person name="Savard J."/>
            <person name="Scherer S.E."/>
            <person name="Schneider B."/>
            <person name="Sodergren E."/>
            <person name="Tautz D."/>
            <person name="Vattahil S."/>
            <person name="Villasana D."/>
            <person name="White C.S."/>
            <person name="Wright R."/>
            <person name="Park Y."/>
            <person name="Beeman R.W."/>
            <person name="Lord J."/>
            <person name="Oppert B."/>
            <person name="Lorenzen M."/>
            <person name="Brown S."/>
            <person name="Wang L."/>
            <person name="Savard J."/>
            <person name="Tautz D."/>
            <person name="Richards S."/>
            <person name="Weinstock G."/>
            <person name="Gibbs R.A."/>
            <person name="Liu Y."/>
            <person name="Worley K."/>
            <person name="Weinstock G."/>
            <person name="Elsik C.G."/>
            <person name="Reese J.T."/>
            <person name="Elhaik E."/>
            <person name="Landan G."/>
            <person name="Graur D."/>
            <person name="Arensburger P."/>
            <person name="Atkinson P."/>
            <person name="Beeman R.W."/>
            <person name="Beidler J."/>
            <person name="Brown S.J."/>
            <person name="Demuth J.P."/>
            <person name="Drury D.W."/>
            <person name="Du Y.Z."/>
            <person name="Fujiwara H."/>
            <person name="Lorenzen M."/>
            <person name="Maselli V."/>
            <person name="Osanai M."/>
            <person name="Park Y."/>
            <person name="Robertson H.M."/>
            <person name="Tu Z."/>
            <person name="Wang J.J."/>
            <person name="Wang S."/>
            <person name="Richards S."/>
            <person name="Song H."/>
            <person name="Zhang L."/>
            <person name="Sodergren E."/>
            <person name="Werner D."/>
            <person name="Stanke M."/>
            <person name="Morgenstern B."/>
            <person name="Solovyev V."/>
            <person name="Kosarev P."/>
            <person name="Brown G."/>
            <person name="Chen H.C."/>
            <person name="Ermolaeva O."/>
            <person name="Hlavina W."/>
            <person name="Kapustin Y."/>
            <person name="Kiryutin B."/>
            <person name="Kitts P."/>
            <person name="Maglott D."/>
            <person name="Pruitt K."/>
            <person name="Sapojnikov V."/>
            <person name="Souvorov A."/>
            <person name="Mackey A.J."/>
            <person name="Waterhouse R.M."/>
            <person name="Wyder S."/>
            <person name="Zdobnov E.M."/>
            <person name="Zdobnov E.M."/>
            <person name="Wyder S."/>
            <person name="Kriventseva E.V."/>
            <person name="Kadowaki T."/>
            <person name="Bork P."/>
            <person name="Aranda M."/>
            <person name="Bao R."/>
            <person name="Beermann A."/>
            <person name="Berns N."/>
            <person name="Bolognesi R."/>
            <person name="Bonneton F."/>
            <person name="Bopp D."/>
            <person name="Brown S.J."/>
            <person name="Bucher G."/>
            <person name="Butts T."/>
            <person name="Chaumot A."/>
            <person name="Denell R.E."/>
            <person name="Ferrier D.E."/>
            <person name="Friedrich M."/>
            <person name="Gordon C.M."/>
            <person name="Jindra M."/>
            <person name="Klingler M."/>
            <person name="Lan Q."/>
            <person name="Lattorff H.M."/>
            <person name="Laudet V."/>
            <person name="von Levetsow C."/>
            <person name="Liu Z."/>
            <person name="Lutz R."/>
            <person name="Lynch J.A."/>
            <person name="da Fonseca R.N."/>
            <person name="Posnien N."/>
            <person name="Reuter R."/>
            <person name="Roth S."/>
            <person name="Savard J."/>
            <person name="Schinko J.B."/>
            <person name="Schmitt C."/>
            <person name="Schoppmeier M."/>
            <person name="Schroder R."/>
            <person name="Shippy T.D."/>
            <person name="Simonnet F."/>
            <person name="Marques-Souza H."/>
            <person name="Tautz D."/>
            <person name="Tomoyasu Y."/>
            <person name="Trauner J."/>
            <person name="Van der Zee M."/>
            <person name="Vervoort M."/>
            <person name="Wittkopp N."/>
            <person name="Wimmer E.A."/>
            <person name="Yang X."/>
            <person name="Jones A.K."/>
            <person name="Sattelle D.B."/>
            <person name="Ebert P.R."/>
            <person name="Nelson D."/>
            <person name="Scott J.G."/>
            <person name="Beeman R.W."/>
            <person name="Muthukrishnan S."/>
            <person name="Kramer K.J."/>
            <person name="Arakane Y."/>
            <person name="Beeman R.W."/>
            <person name="Zhu Q."/>
            <person name="Hogenkamp D."/>
            <person name="Dixit R."/>
            <person name="Oppert B."/>
            <person name="Jiang H."/>
            <person name="Zou Z."/>
            <person name="Marshall J."/>
            <person name="Elpidina E."/>
            <person name="Vinokurov K."/>
            <person name="Oppert C."/>
            <person name="Zou Z."/>
            <person name="Evans J."/>
            <person name="Lu Z."/>
            <person name="Zhao P."/>
            <person name="Sumathipala N."/>
            <person name="Altincicek B."/>
            <person name="Vilcinskas A."/>
            <person name="Williams M."/>
            <person name="Hultmark D."/>
            <person name="Hetru C."/>
            <person name="Jiang H."/>
            <person name="Grimmelikhuijzen C.J."/>
            <person name="Hauser F."/>
            <person name="Cazzamali G."/>
            <person name="Williamson M."/>
            <person name="Park Y."/>
            <person name="Li B."/>
            <person name="Tanaka Y."/>
            <person name="Predel R."/>
            <person name="Neupert S."/>
            <person name="Schachtner J."/>
            <person name="Verleyen P."/>
            <person name="Raible F."/>
            <person name="Bork P."/>
            <person name="Friedrich M."/>
            <person name="Walden K.K."/>
            <person name="Robertson H.M."/>
            <person name="Angeli S."/>
            <person name="Foret S."/>
            <person name="Bucher G."/>
            <person name="Schuetz S."/>
            <person name="Maleszka R."/>
            <person name="Wimmer E.A."/>
            <person name="Beeman R.W."/>
            <person name="Lorenzen M."/>
            <person name="Tomoyasu Y."/>
            <person name="Miller S.C."/>
            <person name="Grossmann D."/>
            <person name="Bucher G."/>
        </authorList>
    </citation>
    <scope>NUCLEOTIDE SEQUENCE [LARGE SCALE GENOMIC DNA]</scope>
    <source>
        <strain evidence="14 15">Georgia GA2</strain>
    </source>
</reference>
<evidence type="ECO:0000256" key="8">
    <source>
        <dbReference type="ARBA" id="ARBA00023175"/>
    </source>
</evidence>
<evidence type="ECO:0000256" key="7">
    <source>
        <dbReference type="ARBA" id="ARBA00023054"/>
    </source>
</evidence>